<keyword evidence="5 6" id="KW-0482">Metalloprotease</keyword>
<dbReference type="GO" id="GO:0034982">
    <property type="term" value="P:mitochondrial protein processing"/>
    <property type="evidence" value="ECO:0007669"/>
    <property type="project" value="TreeGrafter"/>
</dbReference>
<evidence type="ECO:0000313" key="8">
    <source>
        <dbReference type="EMBL" id="ODV84689.1"/>
    </source>
</evidence>
<dbReference type="GO" id="GO:0005743">
    <property type="term" value="C:mitochondrial inner membrane"/>
    <property type="evidence" value="ECO:0007669"/>
    <property type="project" value="TreeGrafter"/>
</dbReference>
<evidence type="ECO:0000256" key="1">
    <source>
        <dbReference type="ARBA" id="ARBA00022670"/>
    </source>
</evidence>
<dbReference type="GO" id="GO:0046872">
    <property type="term" value="F:metal ion binding"/>
    <property type="evidence" value="ECO:0007669"/>
    <property type="project" value="UniProtKB-KW"/>
</dbReference>
<dbReference type="OrthoDB" id="7464992at2759"/>
<dbReference type="AlphaFoldDB" id="A0A1E4SYX0"/>
<reference evidence="9" key="1">
    <citation type="submission" date="2016-04" db="EMBL/GenBank/DDBJ databases">
        <title>Comparative genomics of biotechnologically important yeasts.</title>
        <authorList>
            <consortium name="DOE Joint Genome Institute"/>
            <person name="Riley R."/>
            <person name="Haridas S."/>
            <person name="Wolfe K.H."/>
            <person name="Lopes M.R."/>
            <person name="Hittinger C.T."/>
            <person name="Goker M."/>
            <person name="Salamov A."/>
            <person name="Wisecaver J."/>
            <person name="Long T.M."/>
            <person name="Aerts A.L."/>
            <person name="Barry K."/>
            <person name="Choi C."/>
            <person name="Clum A."/>
            <person name="Coughlan A.Y."/>
            <person name="Deshpande S."/>
            <person name="Douglass A.P."/>
            <person name="Hanson S.J."/>
            <person name="Klenk H.-P."/>
            <person name="Labutti K."/>
            <person name="Lapidus A."/>
            <person name="Lindquist E."/>
            <person name="Lipzen A."/>
            <person name="Meier-Kolthoff J.P."/>
            <person name="Ohm R.A."/>
            <person name="Otillar R.P."/>
            <person name="Pangilinan J."/>
            <person name="Peng Y."/>
            <person name="Rokas A."/>
            <person name="Rosa C.A."/>
            <person name="Scheuner C."/>
            <person name="Sibirny A.A."/>
            <person name="Slot J.C."/>
            <person name="Stielow J.B."/>
            <person name="Sun H."/>
            <person name="Kurtzman C.P."/>
            <person name="Blackwell M."/>
            <person name="Grigoriev I.V."/>
            <person name="Jeffries T.W."/>
        </authorList>
    </citation>
    <scope>NUCLEOTIDE SEQUENCE [LARGE SCALE GENOMIC DNA]</scope>
    <source>
        <strain evidence="9">NRRL YB-2248</strain>
    </source>
</reference>
<keyword evidence="1 6" id="KW-0645">Protease</keyword>
<gene>
    <name evidence="8" type="ORF">CANARDRAFT_200182</name>
</gene>
<evidence type="ECO:0000256" key="6">
    <source>
        <dbReference type="RuleBase" id="RU003983"/>
    </source>
</evidence>
<evidence type="ECO:0000256" key="2">
    <source>
        <dbReference type="ARBA" id="ARBA00022723"/>
    </source>
</evidence>
<keyword evidence="4 6" id="KW-0862">Zinc</keyword>
<dbReference type="InterPro" id="IPR001915">
    <property type="entry name" value="Peptidase_M48"/>
</dbReference>
<comment type="similarity">
    <text evidence="6">Belongs to the peptidase M48 family.</text>
</comment>
<dbReference type="Proteomes" id="UP000094801">
    <property type="component" value="Unassembled WGS sequence"/>
</dbReference>
<keyword evidence="2" id="KW-0479">Metal-binding</keyword>
<dbReference type="Pfam" id="PF01435">
    <property type="entry name" value="Peptidase_M48"/>
    <property type="match status" value="1"/>
</dbReference>
<feature type="domain" description="Peptidase M48" evidence="7">
    <location>
        <begin position="169"/>
        <end position="321"/>
    </location>
</feature>
<comment type="cofactor">
    <cofactor evidence="6">
        <name>Zn(2+)</name>
        <dbReference type="ChEBI" id="CHEBI:29105"/>
    </cofactor>
    <text evidence="6">Binds 1 zinc ion per subunit.</text>
</comment>
<dbReference type="InterPro" id="IPR051156">
    <property type="entry name" value="Mito/Outer_Membr_Metalloprot"/>
</dbReference>
<dbReference type="CDD" id="cd07331">
    <property type="entry name" value="M48C_Oma1_like"/>
    <property type="match status" value="1"/>
</dbReference>
<dbReference type="EMBL" id="KV453855">
    <property type="protein sequence ID" value="ODV84689.1"/>
    <property type="molecule type" value="Genomic_DNA"/>
</dbReference>
<evidence type="ECO:0000259" key="7">
    <source>
        <dbReference type="Pfam" id="PF01435"/>
    </source>
</evidence>
<evidence type="ECO:0000256" key="5">
    <source>
        <dbReference type="ARBA" id="ARBA00023049"/>
    </source>
</evidence>
<evidence type="ECO:0000256" key="4">
    <source>
        <dbReference type="ARBA" id="ARBA00022833"/>
    </source>
</evidence>
<evidence type="ECO:0000256" key="3">
    <source>
        <dbReference type="ARBA" id="ARBA00022801"/>
    </source>
</evidence>
<proteinExistence type="inferred from homology"/>
<accession>A0A1E4SYX0</accession>
<dbReference type="STRING" id="983967.A0A1E4SYX0"/>
<protein>
    <recommendedName>
        <fullName evidence="7">Peptidase M48 domain-containing protein</fullName>
    </recommendedName>
</protein>
<evidence type="ECO:0000313" key="9">
    <source>
        <dbReference type="Proteomes" id="UP000094801"/>
    </source>
</evidence>
<dbReference type="PANTHER" id="PTHR22726:SF1">
    <property type="entry name" value="METALLOENDOPEPTIDASE OMA1, MITOCHONDRIAL"/>
    <property type="match status" value="1"/>
</dbReference>
<dbReference type="Gene3D" id="3.30.2010.10">
    <property type="entry name" value="Metalloproteases ('zincins'), catalytic domain"/>
    <property type="match status" value="1"/>
</dbReference>
<name>A0A1E4SYX0_9ASCO</name>
<dbReference type="GO" id="GO:0006515">
    <property type="term" value="P:protein quality control for misfolded or incompletely synthesized proteins"/>
    <property type="evidence" value="ECO:0007669"/>
    <property type="project" value="TreeGrafter"/>
</dbReference>
<dbReference type="GO" id="GO:0004222">
    <property type="term" value="F:metalloendopeptidase activity"/>
    <property type="evidence" value="ECO:0007669"/>
    <property type="project" value="InterPro"/>
</dbReference>
<organism evidence="8 9">
    <name type="scientific">[Candida] arabinofermentans NRRL YB-2248</name>
    <dbReference type="NCBI Taxonomy" id="983967"/>
    <lineage>
        <taxon>Eukaryota</taxon>
        <taxon>Fungi</taxon>
        <taxon>Dikarya</taxon>
        <taxon>Ascomycota</taxon>
        <taxon>Saccharomycotina</taxon>
        <taxon>Pichiomycetes</taxon>
        <taxon>Pichiales</taxon>
        <taxon>Pichiaceae</taxon>
        <taxon>Ogataea</taxon>
        <taxon>Ogataea/Candida clade</taxon>
    </lineage>
</organism>
<dbReference type="PANTHER" id="PTHR22726">
    <property type="entry name" value="METALLOENDOPEPTIDASE OMA1"/>
    <property type="match status" value="1"/>
</dbReference>
<keyword evidence="9" id="KW-1185">Reference proteome</keyword>
<keyword evidence="3 6" id="KW-0378">Hydrolase</keyword>
<sequence length="348" mass="39410">MLNRLLFFGKSKAGVPQFKQYYKRSYATYKHFNNQTSRGGNVYQFAWTPKAKRNTVIAGVVLACVVISNIEEAPVSHRKRLMLTPLWVENKMAANAYDQVVNQYGRAILPDSHPITQRVKKVMYRLINASQDYVDPVTGKHLNLFADTKTHTLPKRAIGWKIHVIDDVDLTKNQTPNAFVIGDGKVFVFRSILKLTGNDDGLATVLAHELGHLLAHHQGEQMTKSPFYIAMSVLMMSLFNNNTLGQLAVSLTAQLPASRVMETEADYIGLMVMSRACYNPHEAPLFWKRMVDFEKSLGGSVPELLATHPSSQRRTDHILKWMPQAERLREYSDCSGLPDPMKMFKFGH</sequence>